<dbReference type="GO" id="GO:0016787">
    <property type="term" value="F:hydrolase activity"/>
    <property type="evidence" value="ECO:0007669"/>
    <property type="project" value="UniProtKB-KW"/>
</dbReference>
<dbReference type="EMBL" id="RBKU01000001">
    <property type="protein sequence ID" value="RKR81932.1"/>
    <property type="molecule type" value="Genomic_DNA"/>
</dbReference>
<dbReference type="AlphaFoldDB" id="A0A495IZG3"/>
<comment type="caution">
    <text evidence="3">The sequence shown here is derived from an EMBL/GenBank/DDBJ whole genome shotgun (WGS) entry which is preliminary data.</text>
</comment>
<dbReference type="PANTHER" id="PTHR43037">
    <property type="entry name" value="UNNAMED PRODUCT-RELATED"/>
    <property type="match status" value="1"/>
</dbReference>
<gene>
    <name evidence="3" type="ORF">BDD43_2094</name>
</gene>
<keyword evidence="1" id="KW-0732">Signal</keyword>
<evidence type="ECO:0000256" key="2">
    <source>
        <dbReference type="ARBA" id="ARBA00022801"/>
    </source>
</evidence>
<evidence type="ECO:0000313" key="4">
    <source>
        <dbReference type="Proteomes" id="UP000268007"/>
    </source>
</evidence>
<dbReference type="Gene3D" id="3.40.50.1820">
    <property type="entry name" value="alpha/beta hydrolase"/>
    <property type="match status" value="1"/>
</dbReference>
<evidence type="ECO:0008006" key="5">
    <source>
        <dbReference type="Google" id="ProtNLM"/>
    </source>
</evidence>
<accession>A0A495IZG3</accession>
<dbReference type="Proteomes" id="UP000268007">
    <property type="component" value="Unassembled WGS sequence"/>
</dbReference>
<dbReference type="InterPro" id="IPR050955">
    <property type="entry name" value="Plant_Biomass_Hydrol_Est"/>
</dbReference>
<name>A0A495IZG3_9SPHI</name>
<evidence type="ECO:0000256" key="1">
    <source>
        <dbReference type="ARBA" id="ARBA00022729"/>
    </source>
</evidence>
<organism evidence="3 4">
    <name type="scientific">Mucilaginibacter gracilis</name>
    <dbReference type="NCBI Taxonomy" id="423350"/>
    <lineage>
        <taxon>Bacteria</taxon>
        <taxon>Pseudomonadati</taxon>
        <taxon>Bacteroidota</taxon>
        <taxon>Sphingobacteriia</taxon>
        <taxon>Sphingobacteriales</taxon>
        <taxon>Sphingobacteriaceae</taxon>
        <taxon>Mucilaginibacter</taxon>
    </lineage>
</organism>
<dbReference type="SUPFAM" id="SSF53474">
    <property type="entry name" value="alpha/beta-Hydrolases"/>
    <property type="match status" value="1"/>
</dbReference>
<proteinExistence type="predicted"/>
<dbReference type="PANTHER" id="PTHR43037:SF5">
    <property type="entry name" value="FERULOYL ESTERASE"/>
    <property type="match status" value="1"/>
</dbReference>
<dbReference type="InterPro" id="IPR029058">
    <property type="entry name" value="AB_hydrolase_fold"/>
</dbReference>
<protein>
    <recommendedName>
        <fullName evidence="5">Phospholipase/carboxylesterase</fullName>
    </recommendedName>
</protein>
<reference evidence="3 4" key="1">
    <citation type="submission" date="2018-10" db="EMBL/GenBank/DDBJ databases">
        <title>Genomic Encyclopedia of Archaeal and Bacterial Type Strains, Phase II (KMG-II): from individual species to whole genera.</title>
        <authorList>
            <person name="Goeker M."/>
        </authorList>
    </citation>
    <scope>NUCLEOTIDE SEQUENCE [LARGE SCALE GENOMIC DNA]</scope>
    <source>
        <strain evidence="3 4">DSM 18602</strain>
    </source>
</reference>
<keyword evidence="4" id="KW-1185">Reference proteome</keyword>
<sequence>MICNNQNLERAMASKPSPFYYIYVSYWKMKLLITKACIIILLFAFTSAVAQQKSLQLPTGNDVNAVIDKIRDNKAISADSAFQALSQWSDYPVIQKTGYDYLYYFSDPFYGVVPVRVYVPVNYNRSRKSVCVLLLHGGTGGSKFADIDSLNKFDDDILFSSLKKQDYIIIRPVAENKKKFNWSVNMFSGQDKNATNLTFQTLTNIVISIKKVLNIDDNKVFAMGHSDGSDGAIGLGVYSPNLFAAYVAYNSMFTNIFARDFYIRNILNVPLYTVHSDLDDLRPIQQTRIIIDELSKTSGNILYKEYIGYQHYDKHLDKDLPFTPLFINSTSRNPFQTLLMWETYRPDIYNMCRWLKITGVDTASVVSDWYRPLNFKSYDKRSKQYFKDREYYYKLNKCSAIKASYNNNVFNIQSYRVKKLVISVNPVMVNLEQPVIVNLNGKKVFEGKITADKRFLTESFKIDFDRGNICVNEIRIKTGKE</sequence>
<evidence type="ECO:0000313" key="3">
    <source>
        <dbReference type="EMBL" id="RKR81932.1"/>
    </source>
</evidence>
<keyword evidence="2" id="KW-0378">Hydrolase</keyword>